<dbReference type="RefSeq" id="WP_168296129.1">
    <property type="nucleotide sequence ID" value="NZ_CP071604.1"/>
</dbReference>
<proteinExistence type="predicted"/>
<keyword evidence="2" id="KW-1185">Reference proteome</keyword>
<dbReference type="Proteomes" id="UP001549077">
    <property type="component" value="Unassembled WGS sequence"/>
</dbReference>
<gene>
    <name evidence="1" type="ORF">ABID08_003273</name>
</gene>
<organism evidence="1 2">
    <name type="scientific">Rhizobium binae</name>
    <dbReference type="NCBI Taxonomy" id="1138190"/>
    <lineage>
        <taxon>Bacteria</taxon>
        <taxon>Pseudomonadati</taxon>
        <taxon>Pseudomonadota</taxon>
        <taxon>Alphaproteobacteria</taxon>
        <taxon>Hyphomicrobiales</taxon>
        <taxon>Rhizobiaceae</taxon>
        <taxon>Rhizobium/Agrobacterium group</taxon>
        <taxon>Rhizobium</taxon>
    </lineage>
</organism>
<name>A0ABV2MHF9_9HYPH</name>
<reference evidence="1 2" key="1">
    <citation type="submission" date="2024-06" db="EMBL/GenBank/DDBJ databases">
        <title>Genomic Encyclopedia of Type Strains, Phase IV (KMG-IV): sequencing the most valuable type-strain genomes for metagenomic binning, comparative biology and taxonomic classification.</title>
        <authorList>
            <person name="Goeker M."/>
        </authorList>
    </citation>
    <scope>NUCLEOTIDE SEQUENCE [LARGE SCALE GENOMIC DNA]</scope>
    <source>
        <strain evidence="1 2">DSM 29288</strain>
    </source>
</reference>
<comment type="caution">
    <text evidence="1">The sequence shown here is derived from an EMBL/GenBank/DDBJ whole genome shotgun (WGS) entry which is preliminary data.</text>
</comment>
<dbReference type="GeneID" id="91150041"/>
<dbReference type="EMBL" id="JBEPMY010000008">
    <property type="protein sequence ID" value="MET3755902.1"/>
    <property type="molecule type" value="Genomic_DNA"/>
</dbReference>
<sequence>MISVDLTPQIAGTIKRAFDLATAHLQRPLTDKEAAMIVAAVFRYFDESDAPTTRLS</sequence>
<evidence type="ECO:0000313" key="2">
    <source>
        <dbReference type="Proteomes" id="UP001549077"/>
    </source>
</evidence>
<protein>
    <submittedName>
        <fullName evidence="1">Uncharacterized protein</fullName>
    </submittedName>
</protein>
<accession>A0ABV2MHF9</accession>
<evidence type="ECO:0000313" key="1">
    <source>
        <dbReference type="EMBL" id="MET3755902.1"/>
    </source>
</evidence>